<proteinExistence type="predicted"/>
<feature type="compositionally biased region" description="Basic and acidic residues" evidence="1">
    <location>
        <begin position="75"/>
        <end position="84"/>
    </location>
</feature>
<feature type="signal peptide" evidence="2">
    <location>
        <begin position="1"/>
        <end position="21"/>
    </location>
</feature>
<sequence length="84" mass="8128">MSAIAVVGAVAAGPMMAVASAATPVPPGSAGDTNGNGLLDSSERPDNPDLVPPRLGSPVPPGSPGDTNGNGLLDSSERPDNPDL</sequence>
<dbReference type="Proteomes" id="UP001519295">
    <property type="component" value="Unassembled WGS sequence"/>
</dbReference>
<dbReference type="RefSeq" id="WP_210032103.1">
    <property type="nucleotide sequence ID" value="NZ_JAGINU010000001.1"/>
</dbReference>
<keyword evidence="4" id="KW-1185">Reference proteome</keyword>
<evidence type="ECO:0000256" key="2">
    <source>
        <dbReference type="SAM" id="SignalP"/>
    </source>
</evidence>
<organism evidence="3 4">
    <name type="scientific">Pseudonocardia parietis</name>
    <dbReference type="NCBI Taxonomy" id="570936"/>
    <lineage>
        <taxon>Bacteria</taxon>
        <taxon>Bacillati</taxon>
        <taxon>Actinomycetota</taxon>
        <taxon>Actinomycetes</taxon>
        <taxon>Pseudonocardiales</taxon>
        <taxon>Pseudonocardiaceae</taxon>
        <taxon>Pseudonocardia</taxon>
    </lineage>
</organism>
<accession>A0ABS4W0Z5</accession>
<gene>
    <name evidence="3" type="ORF">JOF36_005397</name>
</gene>
<feature type="chain" id="PRO_5045954698" evidence="2">
    <location>
        <begin position="22"/>
        <end position="84"/>
    </location>
</feature>
<evidence type="ECO:0000256" key="1">
    <source>
        <dbReference type="SAM" id="MobiDB-lite"/>
    </source>
</evidence>
<evidence type="ECO:0000313" key="3">
    <source>
        <dbReference type="EMBL" id="MBP2369701.1"/>
    </source>
</evidence>
<evidence type="ECO:0000313" key="4">
    <source>
        <dbReference type="Proteomes" id="UP001519295"/>
    </source>
</evidence>
<dbReference type="EMBL" id="JAGINU010000001">
    <property type="protein sequence ID" value="MBP2369701.1"/>
    <property type="molecule type" value="Genomic_DNA"/>
</dbReference>
<name>A0ABS4W0Z5_9PSEU</name>
<keyword evidence="2" id="KW-0732">Signal</keyword>
<protein>
    <submittedName>
        <fullName evidence="3">Uncharacterized protein</fullName>
    </submittedName>
</protein>
<reference evidence="3 4" key="1">
    <citation type="submission" date="2021-03" db="EMBL/GenBank/DDBJ databases">
        <title>Sequencing the genomes of 1000 actinobacteria strains.</title>
        <authorList>
            <person name="Klenk H.-P."/>
        </authorList>
    </citation>
    <scope>NUCLEOTIDE SEQUENCE [LARGE SCALE GENOMIC DNA]</scope>
    <source>
        <strain evidence="3 4">DSM 45256</strain>
    </source>
</reference>
<comment type="caution">
    <text evidence="3">The sequence shown here is derived from an EMBL/GenBank/DDBJ whole genome shotgun (WGS) entry which is preliminary data.</text>
</comment>
<feature type="region of interest" description="Disordered" evidence="1">
    <location>
        <begin position="21"/>
        <end position="84"/>
    </location>
</feature>